<feature type="transmembrane region" description="Helical" evidence="8">
    <location>
        <begin position="178"/>
        <end position="198"/>
    </location>
</feature>
<evidence type="ECO:0000256" key="2">
    <source>
        <dbReference type="ARBA" id="ARBA00007935"/>
    </source>
</evidence>
<dbReference type="PANTHER" id="PTHR30472">
    <property type="entry name" value="FERRIC ENTEROBACTIN TRANSPORT SYSTEM PERMEASE PROTEIN"/>
    <property type="match status" value="1"/>
</dbReference>
<name>A0ABN1Q2B6_9ACTN</name>
<feature type="transmembrane region" description="Helical" evidence="8">
    <location>
        <begin position="219"/>
        <end position="241"/>
    </location>
</feature>
<accession>A0ABN1Q2B6</accession>
<keyword evidence="5 8" id="KW-0812">Transmembrane</keyword>
<dbReference type="InterPro" id="IPR037294">
    <property type="entry name" value="ABC_BtuC-like"/>
</dbReference>
<keyword evidence="3" id="KW-0813">Transport</keyword>
<dbReference type="EMBL" id="BAAAHQ010000023">
    <property type="protein sequence ID" value="GAA0936435.1"/>
    <property type="molecule type" value="Genomic_DNA"/>
</dbReference>
<evidence type="ECO:0000313" key="9">
    <source>
        <dbReference type="EMBL" id="GAA0936435.1"/>
    </source>
</evidence>
<evidence type="ECO:0000256" key="8">
    <source>
        <dbReference type="SAM" id="Phobius"/>
    </source>
</evidence>
<comment type="subcellular location">
    <subcellularLocation>
        <location evidence="1">Cell membrane</location>
        <topology evidence="1">Multi-pass membrane protein</topology>
    </subcellularLocation>
</comment>
<evidence type="ECO:0000256" key="6">
    <source>
        <dbReference type="ARBA" id="ARBA00022989"/>
    </source>
</evidence>
<comment type="similarity">
    <text evidence="2">Belongs to the binding-protein-dependent transport system permease family. FecCD subfamily.</text>
</comment>
<reference evidence="9 10" key="1">
    <citation type="journal article" date="2019" name="Int. J. Syst. Evol. Microbiol.">
        <title>The Global Catalogue of Microorganisms (GCM) 10K type strain sequencing project: providing services to taxonomists for standard genome sequencing and annotation.</title>
        <authorList>
            <consortium name="The Broad Institute Genomics Platform"/>
            <consortium name="The Broad Institute Genome Sequencing Center for Infectious Disease"/>
            <person name="Wu L."/>
            <person name="Ma J."/>
        </authorList>
    </citation>
    <scope>NUCLEOTIDE SEQUENCE [LARGE SCALE GENOMIC DNA]</scope>
    <source>
        <strain evidence="9 10">JCM 11136</strain>
    </source>
</reference>
<feature type="transmembrane region" description="Helical" evidence="8">
    <location>
        <begin position="101"/>
        <end position="121"/>
    </location>
</feature>
<keyword evidence="4" id="KW-1003">Cell membrane</keyword>
<keyword evidence="10" id="KW-1185">Reference proteome</keyword>
<feature type="transmembrane region" description="Helical" evidence="8">
    <location>
        <begin position="76"/>
        <end position="95"/>
    </location>
</feature>
<gene>
    <name evidence="9" type="ORF">GCM10009560_45100</name>
</gene>
<evidence type="ECO:0000256" key="7">
    <source>
        <dbReference type="ARBA" id="ARBA00023136"/>
    </source>
</evidence>
<sequence length="319" mass="31661">MRNLLVCLAPAVATGVHLLSHQGPVADAALSGRILWELGLPRLLTALLAGAALGVAGFVLQSALRNPLAAPEFTGVNPGAVLGILGGMTLGIVPADSVLGALLAALVGGALGGGLGWVLAARRGPGQVIVAGLLGSAVLAGLTTLLLAYQPSRFGNAMRWLVGSVEGRVWDHLAFTSWWILGWIVLVWLGSAALGVLAGGDEHAAALGLPPRAARVTALVAAVALAAGSASLAGALAFVGLMVPHVARWAARGRPRAGVPAAALLGAAALTGADAVAQFLTRIVSGGDLAHRLGLPTGVVTALVGAAVLIAVARKEIEA</sequence>
<evidence type="ECO:0000256" key="3">
    <source>
        <dbReference type="ARBA" id="ARBA00022448"/>
    </source>
</evidence>
<keyword evidence="6 8" id="KW-1133">Transmembrane helix</keyword>
<evidence type="ECO:0000256" key="1">
    <source>
        <dbReference type="ARBA" id="ARBA00004651"/>
    </source>
</evidence>
<dbReference type="Gene3D" id="1.10.3470.10">
    <property type="entry name" value="ABC transporter involved in vitamin B12 uptake, BtuC"/>
    <property type="match status" value="1"/>
</dbReference>
<dbReference type="PANTHER" id="PTHR30472:SF25">
    <property type="entry name" value="ABC TRANSPORTER PERMEASE PROTEIN MJ0876-RELATED"/>
    <property type="match status" value="1"/>
</dbReference>
<feature type="transmembrane region" description="Helical" evidence="8">
    <location>
        <begin position="293"/>
        <end position="313"/>
    </location>
</feature>
<organism evidence="9 10">
    <name type="scientific">Nonomuraea longicatena</name>
    <dbReference type="NCBI Taxonomy" id="83682"/>
    <lineage>
        <taxon>Bacteria</taxon>
        <taxon>Bacillati</taxon>
        <taxon>Actinomycetota</taxon>
        <taxon>Actinomycetes</taxon>
        <taxon>Streptosporangiales</taxon>
        <taxon>Streptosporangiaceae</taxon>
        <taxon>Nonomuraea</taxon>
    </lineage>
</organism>
<proteinExistence type="inferred from homology"/>
<dbReference type="InterPro" id="IPR000522">
    <property type="entry name" value="ABC_transptr_permease_BtuC"/>
</dbReference>
<keyword evidence="7 8" id="KW-0472">Membrane</keyword>
<evidence type="ECO:0000256" key="4">
    <source>
        <dbReference type="ARBA" id="ARBA00022475"/>
    </source>
</evidence>
<evidence type="ECO:0000256" key="5">
    <source>
        <dbReference type="ARBA" id="ARBA00022692"/>
    </source>
</evidence>
<dbReference type="Proteomes" id="UP001501578">
    <property type="component" value="Unassembled WGS sequence"/>
</dbReference>
<dbReference type="SUPFAM" id="SSF81345">
    <property type="entry name" value="ABC transporter involved in vitamin B12 uptake, BtuC"/>
    <property type="match status" value="1"/>
</dbReference>
<comment type="caution">
    <text evidence="9">The sequence shown here is derived from an EMBL/GenBank/DDBJ whole genome shotgun (WGS) entry which is preliminary data.</text>
</comment>
<dbReference type="Pfam" id="PF01032">
    <property type="entry name" value="FecCD"/>
    <property type="match status" value="1"/>
</dbReference>
<feature type="transmembrane region" description="Helical" evidence="8">
    <location>
        <begin position="128"/>
        <end position="149"/>
    </location>
</feature>
<feature type="transmembrane region" description="Helical" evidence="8">
    <location>
        <begin position="44"/>
        <end position="64"/>
    </location>
</feature>
<evidence type="ECO:0000313" key="10">
    <source>
        <dbReference type="Proteomes" id="UP001501578"/>
    </source>
</evidence>
<protein>
    <recommendedName>
        <fullName evidence="11">Iron ABC transporter permease</fullName>
    </recommendedName>
</protein>
<evidence type="ECO:0008006" key="11">
    <source>
        <dbReference type="Google" id="ProtNLM"/>
    </source>
</evidence>
<dbReference type="RefSeq" id="WP_343951921.1">
    <property type="nucleotide sequence ID" value="NZ_BAAAHQ010000023.1"/>
</dbReference>
<feature type="transmembrane region" description="Helical" evidence="8">
    <location>
        <begin position="261"/>
        <end position="281"/>
    </location>
</feature>